<feature type="transmembrane region" description="Helical" evidence="1">
    <location>
        <begin position="7"/>
        <end position="29"/>
    </location>
</feature>
<name>A0ABX3IHG6_9BACT</name>
<feature type="transmembrane region" description="Helical" evidence="1">
    <location>
        <begin position="41"/>
        <end position="59"/>
    </location>
</feature>
<evidence type="ECO:0000313" key="2">
    <source>
        <dbReference type="EMBL" id="ONN27271.1"/>
    </source>
</evidence>
<evidence type="ECO:0000313" key="3">
    <source>
        <dbReference type="Proteomes" id="UP000242616"/>
    </source>
</evidence>
<accession>A0ABX3IHG6</accession>
<keyword evidence="3" id="KW-1185">Reference proteome</keyword>
<reference evidence="2 3" key="1">
    <citation type="submission" date="2015-06" db="EMBL/GenBank/DDBJ databases">
        <title>Genome sequencing of Thermotogales isolates from hydrothermal vents.</title>
        <authorList>
            <person name="Haverkamp T.H."/>
            <person name="Kublanov I.V."/>
            <person name="Nesbo C.L."/>
        </authorList>
    </citation>
    <scope>NUCLEOTIDE SEQUENCE [LARGE SCALE GENOMIC DNA]</scope>
    <source>
        <strain evidence="3">ik275mar</strain>
    </source>
</reference>
<organism evidence="2 3">
    <name type="scientific">Thermosipho affectus</name>
    <dbReference type="NCBI Taxonomy" id="660294"/>
    <lineage>
        <taxon>Bacteria</taxon>
        <taxon>Thermotogati</taxon>
        <taxon>Thermotogota</taxon>
        <taxon>Thermotogae</taxon>
        <taxon>Thermotogales</taxon>
        <taxon>Fervidobacteriaceae</taxon>
        <taxon>Thermosipho</taxon>
    </lineage>
</organism>
<keyword evidence="1" id="KW-1133">Transmembrane helix</keyword>
<protein>
    <recommendedName>
        <fullName evidence="4">HEAT repeat domain-containing protein</fullName>
    </recommendedName>
</protein>
<gene>
    <name evidence="2" type="ORF">XJ44_05700</name>
</gene>
<proteinExistence type="predicted"/>
<keyword evidence="1" id="KW-0472">Membrane</keyword>
<dbReference type="EMBL" id="LBFC01000018">
    <property type="protein sequence ID" value="ONN27271.1"/>
    <property type="molecule type" value="Genomic_DNA"/>
</dbReference>
<sequence>MKKIIIFVSLIFGILSLIKLNIFFFFLYLILNLIDLKVSDLIGSIIFFPYYPIIKTLLITQKKPKYIPIEFKEKNIETFNPNFKSVDLAPFNIIIKHGSVSQKKEAIRLLFELLKKEQIDFLEGLRLLYLVIKVETNQDVILYTTEAINNIENLLLEKLSKINNKVEYARYSFYYALSPFLTENQKTDILISTKKTLLQFLEKYPLNIEAILLLLDVLQELGENTLIEKILDEKLKKLKFQPLFEKAMLYYLKQRNIKEVKELLNVFYSYNFSFKNEALKILLEG</sequence>
<comment type="caution">
    <text evidence="2">The sequence shown here is derived from an EMBL/GenBank/DDBJ whole genome shotgun (WGS) entry which is preliminary data.</text>
</comment>
<dbReference type="RefSeq" id="WP_075666040.1">
    <property type="nucleotide sequence ID" value="NZ_LBFC01000018.1"/>
</dbReference>
<evidence type="ECO:0000256" key="1">
    <source>
        <dbReference type="SAM" id="Phobius"/>
    </source>
</evidence>
<evidence type="ECO:0008006" key="4">
    <source>
        <dbReference type="Google" id="ProtNLM"/>
    </source>
</evidence>
<keyword evidence="1" id="KW-0812">Transmembrane</keyword>
<dbReference type="Proteomes" id="UP000242616">
    <property type="component" value="Unassembled WGS sequence"/>
</dbReference>